<reference evidence="2" key="1">
    <citation type="submission" date="2021-06" db="EMBL/GenBank/DDBJ databases">
        <authorList>
            <person name="Criscuolo A."/>
        </authorList>
    </citation>
    <scope>NUCLEOTIDE SEQUENCE</scope>
    <source>
        <strain evidence="2">CIP111803</strain>
    </source>
</reference>
<keyword evidence="3" id="KW-1185">Reference proteome</keyword>
<dbReference type="PANTHER" id="PTHR33570">
    <property type="entry name" value="4-CARBOXYMUCONOLACTONE DECARBOXYLASE FAMILY PROTEIN"/>
    <property type="match status" value="1"/>
</dbReference>
<sequence length="155" mass="17007">MTNESKFEQGLRIRKAVVGEEYVERSFANAGEFGREFQELVTEFCWGANWSREALSRRDRSLLNLVITGTLGRSAEFKLHLEGALRNNGVTVDEVKDTLIHLSVYAGIPAGVEAFRIAGEVVRAFEAEAAEAEAEAVAERFEAEAADVEAETAPA</sequence>
<dbReference type="Pfam" id="PF02627">
    <property type="entry name" value="CMD"/>
    <property type="match status" value="1"/>
</dbReference>
<evidence type="ECO:0000259" key="1">
    <source>
        <dbReference type="Pfam" id="PF02627"/>
    </source>
</evidence>
<evidence type="ECO:0000313" key="2">
    <source>
        <dbReference type="EMBL" id="CAG7612031.1"/>
    </source>
</evidence>
<feature type="domain" description="Carboxymuconolactone decarboxylase-like" evidence="1">
    <location>
        <begin position="36"/>
        <end position="118"/>
    </location>
</feature>
<organism evidence="2 3">
    <name type="scientific">Leucobacter soli</name>
    <dbReference type="NCBI Taxonomy" id="2812850"/>
    <lineage>
        <taxon>Bacteria</taxon>
        <taxon>Bacillati</taxon>
        <taxon>Actinomycetota</taxon>
        <taxon>Actinomycetes</taxon>
        <taxon>Micrococcales</taxon>
        <taxon>Microbacteriaceae</taxon>
        <taxon>Leucobacter</taxon>
    </lineage>
</organism>
<dbReference type="AlphaFoldDB" id="A0A916NNC3"/>
<dbReference type="RefSeq" id="WP_218115122.1">
    <property type="nucleotide sequence ID" value="NZ_CAJVAP010000015.1"/>
</dbReference>
<comment type="caution">
    <text evidence="2">The sequence shown here is derived from an EMBL/GenBank/DDBJ whole genome shotgun (WGS) entry which is preliminary data.</text>
</comment>
<dbReference type="Proteomes" id="UP000693892">
    <property type="component" value="Unassembled WGS sequence"/>
</dbReference>
<name>A0A916NNC3_9MICO</name>
<dbReference type="PANTHER" id="PTHR33570:SF2">
    <property type="entry name" value="CARBOXYMUCONOLACTONE DECARBOXYLASE-LIKE DOMAIN-CONTAINING PROTEIN"/>
    <property type="match status" value="1"/>
</dbReference>
<dbReference type="EMBL" id="CAJVAP010000015">
    <property type="protein sequence ID" value="CAG7612031.1"/>
    <property type="molecule type" value="Genomic_DNA"/>
</dbReference>
<protein>
    <recommendedName>
        <fullName evidence="1">Carboxymuconolactone decarboxylase-like domain-containing protein</fullName>
    </recommendedName>
</protein>
<dbReference type="GO" id="GO:0051920">
    <property type="term" value="F:peroxiredoxin activity"/>
    <property type="evidence" value="ECO:0007669"/>
    <property type="project" value="InterPro"/>
</dbReference>
<evidence type="ECO:0000313" key="3">
    <source>
        <dbReference type="Proteomes" id="UP000693892"/>
    </source>
</evidence>
<dbReference type="InterPro" id="IPR003779">
    <property type="entry name" value="CMD-like"/>
</dbReference>
<accession>A0A916NNC3</accession>
<proteinExistence type="predicted"/>
<gene>
    <name evidence="2" type="ORF">LEUCIP111803_01518</name>
</gene>
<dbReference type="InterPro" id="IPR052512">
    <property type="entry name" value="4CMD/NDH-1_regulator"/>
</dbReference>